<sequence>MSQYNQQHQSSSRVPTTSNFVSSTSRQLQWSICYGTATHGLSDKGLQEPRASTNGDYKQRWLFNRIVPKVKGCYKLMPLIYLVQSCWTMLLRVPGHLFSDEYKSL</sequence>
<evidence type="ECO:0000256" key="1">
    <source>
        <dbReference type="SAM" id="MobiDB-lite"/>
    </source>
</evidence>
<gene>
    <name evidence="2" type="ORF">Sradi_6030600</name>
</gene>
<reference evidence="2" key="2">
    <citation type="journal article" date="2024" name="Plant">
        <title>Genomic evolution and insights into agronomic trait innovations of Sesamum species.</title>
        <authorList>
            <person name="Miao H."/>
            <person name="Wang L."/>
            <person name="Qu L."/>
            <person name="Liu H."/>
            <person name="Sun Y."/>
            <person name="Le M."/>
            <person name="Wang Q."/>
            <person name="Wei S."/>
            <person name="Zheng Y."/>
            <person name="Lin W."/>
            <person name="Duan Y."/>
            <person name="Cao H."/>
            <person name="Xiong S."/>
            <person name="Wang X."/>
            <person name="Wei L."/>
            <person name="Li C."/>
            <person name="Ma Q."/>
            <person name="Ju M."/>
            <person name="Zhao R."/>
            <person name="Li G."/>
            <person name="Mu C."/>
            <person name="Tian Q."/>
            <person name="Mei H."/>
            <person name="Zhang T."/>
            <person name="Gao T."/>
            <person name="Zhang H."/>
        </authorList>
    </citation>
    <scope>NUCLEOTIDE SEQUENCE</scope>
    <source>
        <strain evidence="2">G02</strain>
    </source>
</reference>
<dbReference type="EMBL" id="JACGWJ010000028">
    <property type="protein sequence ID" value="KAL0306133.1"/>
    <property type="molecule type" value="Genomic_DNA"/>
</dbReference>
<protein>
    <submittedName>
        <fullName evidence="2">Uncharacterized protein</fullName>
    </submittedName>
</protein>
<comment type="caution">
    <text evidence="2">The sequence shown here is derived from an EMBL/GenBank/DDBJ whole genome shotgun (WGS) entry which is preliminary data.</text>
</comment>
<name>A0AAW2KI28_SESRA</name>
<evidence type="ECO:0000313" key="2">
    <source>
        <dbReference type="EMBL" id="KAL0306133.1"/>
    </source>
</evidence>
<organism evidence="2">
    <name type="scientific">Sesamum radiatum</name>
    <name type="common">Black benniseed</name>
    <dbReference type="NCBI Taxonomy" id="300843"/>
    <lineage>
        <taxon>Eukaryota</taxon>
        <taxon>Viridiplantae</taxon>
        <taxon>Streptophyta</taxon>
        <taxon>Embryophyta</taxon>
        <taxon>Tracheophyta</taxon>
        <taxon>Spermatophyta</taxon>
        <taxon>Magnoliopsida</taxon>
        <taxon>eudicotyledons</taxon>
        <taxon>Gunneridae</taxon>
        <taxon>Pentapetalae</taxon>
        <taxon>asterids</taxon>
        <taxon>lamiids</taxon>
        <taxon>Lamiales</taxon>
        <taxon>Pedaliaceae</taxon>
        <taxon>Sesamum</taxon>
    </lineage>
</organism>
<proteinExistence type="predicted"/>
<feature type="region of interest" description="Disordered" evidence="1">
    <location>
        <begin position="1"/>
        <end position="20"/>
    </location>
</feature>
<reference evidence="2" key="1">
    <citation type="submission" date="2020-06" db="EMBL/GenBank/DDBJ databases">
        <authorList>
            <person name="Li T."/>
            <person name="Hu X."/>
            <person name="Zhang T."/>
            <person name="Song X."/>
            <person name="Zhang H."/>
            <person name="Dai N."/>
            <person name="Sheng W."/>
            <person name="Hou X."/>
            <person name="Wei L."/>
        </authorList>
    </citation>
    <scope>NUCLEOTIDE SEQUENCE</scope>
    <source>
        <strain evidence="2">G02</strain>
        <tissue evidence="2">Leaf</tissue>
    </source>
</reference>
<dbReference type="AlphaFoldDB" id="A0AAW2KI28"/>
<accession>A0AAW2KI28</accession>